<protein>
    <submittedName>
        <fullName evidence="2">Uncharacterized protein</fullName>
    </submittedName>
</protein>
<reference evidence="2 3" key="1">
    <citation type="submission" date="2017-09" db="EMBL/GenBank/DDBJ databases">
        <title>Depth-based differentiation of microbial function through sediment-hosted aquifers and enrichment of novel symbionts in the deep terrestrial subsurface.</title>
        <authorList>
            <person name="Probst A.J."/>
            <person name="Ladd B."/>
            <person name="Jarett J.K."/>
            <person name="Geller-Mcgrath D.E."/>
            <person name="Sieber C.M."/>
            <person name="Emerson J.B."/>
            <person name="Anantharaman K."/>
            <person name="Thomas B.C."/>
            <person name="Malmstrom R."/>
            <person name="Stieglmeier M."/>
            <person name="Klingl A."/>
            <person name="Woyke T."/>
            <person name="Ryan C.M."/>
            <person name="Banfield J.F."/>
        </authorList>
    </citation>
    <scope>NUCLEOTIDE SEQUENCE [LARGE SCALE GENOMIC DNA]</scope>
    <source>
        <strain evidence="2">CG23_combo_of_CG06-09_8_20_14_all_37_18</strain>
    </source>
</reference>
<feature type="transmembrane region" description="Helical" evidence="1">
    <location>
        <begin position="68"/>
        <end position="88"/>
    </location>
</feature>
<feature type="transmembrane region" description="Helical" evidence="1">
    <location>
        <begin position="16"/>
        <end position="40"/>
    </location>
</feature>
<comment type="caution">
    <text evidence="2">The sequence shown here is derived from an EMBL/GenBank/DDBJ whole genome shotgun (WGS) entry which is preliminary data.</text>
</comment>
<keyword evidence="1" id="KW-0472">Membrane</keyword>
<dbReference type="Proteomes" id="UP000229952">
    <property type="component" value="Unassembled WGS sequence"/>
</dbReference>
<evidence type="ECO:0000256" key="1">
    <source>
        <dbReference type="SAM" id="Phobius"/>
    </source>
</evidence>
<accession>A0A2G9YYC4</accession>
<evidence type="ECO:0000313" key="3">
    <source>
        <dbReference type="Proteomes" id="UP000229952"/>
    </source>
</evidence>
<proteinExistence type="predicted"/>
<dbReference type="AlphaFoldDB" id="A0A2G9YYC4"/>
<keyword evidence="1" id="KW-1133">Transmembrane helix</keyword>
<evidence type="ECO:0000313" key="2">
    <source>
        <dbReference type="EMBL" id="PIP24222.1"/>
    </source>
</evidence>
<organism evidence="2 3">
    <name type="scientific">Candidatus Nealsonbacteria bacterium CG23_combo_of_CG06-09_8_20_14_all_37_18</name>
    <dbReference type="NCBI Taxonomy" id="1974720"/>
    <lineage>
        <taxon>Bacteria</taxon>
        <taxon>Candidatus Nealsoniibacteriota</taxon>
    </lineage>
</organism>
<gene>
    <name evidence="2" type="ORF">COX35_01820</name>
</gene>
<dbReference type="EMBL" id="PCRQ01000050">
    <property type="protein sequence ID" value="PIP24222.1"/>
    <property type="molecule type" value="Genomic_DNA"/>
</dbReference>
<keyword evidence="1" id="KW-0812">Transmembrane</keyword>
<sequence length="120" mass="13732">MEKLKFIKLKLIKPKFFLGILLAVFSLEIYFGVIFGYLLAKFLSGKETGLPGKINSLAFNIGKWRIHLHHWLCGLGILLSLFFINLSLPQFSFGILGGFIFQGISCYPDWHKIIIKQKDL</sequence>
<name>A0A2G9YYC4_9BACT</name>